<sequence>MIFFYEYPILMMPYLFLVISLLLLILFTSVRLPLTVEQLQLRAGDFSGPLNLSLLASLFFPSSLFWFVFPVLVILSPSPWYETVSDLLKRFIFWFCDTLQALPALIIICITQRPQADQLEAIEIEGNN</sequence>
<evidence type="ECO:0000313" key="3">
    <source>
        <dbReference type="Proteomes" id="UP000327013"/>
    </source>
</evidence>
<accession>A0A5N6QH87</accession>
<dbReference type="EMBL" id="CM017321">
    <property type="protein sequence ID" value="KAE7998702.1"/>
    <property type="molecule type" value="Genomic_DNA"/>
</dbReference>
<protein>
    <submittedName>
        <fullName evidence="2">Uncharacterized protein</fullName>
    </submittedName>
</protein>
<name>A0A5N6QH87_9ROSI</name>
<feature type="transmembrane region" description="Helical" evidence="1">
    <location>
        <begin position="91"/>
        <end position="110"/>
    </location>
</feature>
<keyword evidence="1" id="KW-0812">Transmembrane</keyword>
<keyword evidence="1" id="KW-0472">Membrane</keyword>
<feature type="transmembrane region" description="Helical" evidence="1">
    <location>
        <begin position="54"/>
        <end position="76"/>
    </location>
</feature>
<evidence type="ECO:0000313" key="2">
    <source>
        <dbReference type="EMBL" id="KAE7998702.1"/>
    </source>
</evidence>
<gene>
    <name evidence="2" type="ORF">FH972_003219</name>
</gene>
<organism evidence="2 3">
    <name type="scientific">Carpinus fangiana</name>
    <dbReference type="NCBI Taxonomy" id="176857"/>
    <lineage>
        <taxon>Eukaryota</taxon>
        <taxon>Viridiplantae</taxon>
        <taxon>Streptophyta</taxon>
        <taxon>Embryophyta</taxon>
        <taxon>Tracheophyta</taxon>
        <taxon>Spermatophyta</taxon>
        <taxon>Magnoliopsida</taxon>
        <taxon>eudicotyledons</taxon>
        <taxon>Gunneridae</taxon>
        <taxon>Pentapetalae</taxon>
        <taxon>rosids</taxon>
        <taxon>fabids</taxon>
        <taxon>Fagales</taxon>
        <taxon>Betulaceae</taxon>
        <taxon>Carpinus</taxon>
    </lineage>
</organism>
<proteinExistence type="predicted"/>
<evidence type="ECO:0000256" key="1">
    <source>
        <dbReference type="SAM" id="Phobius"/>
    </source>
</evidence>
<dbReference type="Proteomes" id="UP000327013">
    <property type="component" value="Chromosome 1"/>
</dbReference>
<dbReference type="AlphaFoldDB" id="A0A5N6QH87"/>
<reference evidence="2 3" key="1">
    <citation type="submission" date="2019-06" db="EMBL/GenBank/DDBJ databases">
        <title>A chromosomal-level reference genome of Carpinus fangiana (Coryloideae, Betulaceae).</title>
        <authorList>
            <person name="Yang X."/>
            <person name="Wang Z."/>
            <person name="Zhang L."/>
            <person name="Hao G."/>
            <person name="Liu J."/>
            <person name="Yang Y."/>
        </authorList>
    </citation>
    <scope>NUCLEOTIDE SEQUENCE [LARGE SCALE GENOMIC DNA]</scope>
    <source>
        <strain evidence="2">Cfa_2016G</strain>
        <tissue evidence="2">Leaf</tissue>
    </source>
</reference>
<keyword evidence="1" id="KW-1133">Transmembrane helix</keyword>
<keyword evidence="3" id="KW-1185">Reference proteome</keyword>
<feature type="transmembrane region" description="Helical" evidence="1">
    <location>
        <begin position="12"/>
        <end position="34"/>
    </location>
</feature>